<dbReference type="CDD" id="cd10568">
    <property type="entry name" value="SWIB_like"/>
    <property type="match status" value="1"/>
</dbReference>
<dbReference type="EMBL" id="BSYO01000006">
    <property type="protein sequence ID" value="GMH06841.1"/>
    <property type="molecule type" value="Genomic_DNA"/>
</dbReference>
<dbReference type="SMART" id="SM00151">
    <property type="entry name" value="SWIB"/>
    <property type="match status" value="1"/>
</dbReference>
<comment type="caution">
    <text evidence="3">The sequence shown here is derived from an EMBL/GenBank/DDBJ whole genome shotgun (WGS) entry which is preliminary data.</text>
</comment>
<feature type="domain" description="DM2" evidence="2">
    <location>
        <begin position="312"/>
        <end position="389"/>
    </location>
</feature>
<name>A0AAD3XJP3_NEPGR</name>
<feature type="compositionally biased region" description="Pro residues" evidence="1">
    <location>
        <begin position="111"/>
        <end position="121"/>
    </location>
</feature>
<dbReference type="PANTHER" id="PTHR13844">
    <property type="entry name" value="SWI/SNF-RELATED MATRIX-ASSOCIATED ACTIN-DEPENDENT REGULATOR OF CHROMATIN SUBFAMILY D"/>
    <property type="match status" value="1"/>
</dbReference>
<dbReference type="InterPro" id="IPR019835">
    <property type="entry name" value="SWIB_domain"/>
</dbReference>
<protein>
    <recommendedName>
        <fullName evidence="2">DM2 domain-containing protein</fullName>
    </recommendedName>
</protein>
<evidence type="ECO:0000259" key="2">
    <source>
        <dbReference type="PROSITE" id="PS51925"/>
    </source>
</evidence>
<dbReference type="Gene3D" id="1.10.245.10">
    <property type="entry name" value="SWIB/MDM2 domain"/>
    <property type="match status" value="1"/>
</dbReference>
<dbReference type="InterPro" id="IPR003121">
    <property type="entry name" value="SWIB_MDM2_domain"/>
</dbReference>
<accession>A0AAD3XJP3</accession>
<dbReference type="PROSITE" id="PS51925">
    <property type="entry name" value="SWIB_MDM2"/>
    <property type="match status" value="1"/>
</dbReference>
<organism evidence="3 4">
    <name type="scientific">Nepenthes gracilis</name>
    <name type="common">Slender pitcher plant</name>
    <dbReference type="NCBI Taxonomy" id="150966"/>
    <lineage>
        <taxon>Eukaryota</taxon>
        <taxon>Viridiplantae</taxon>
        <taxon>Streptophyta</taxon>
        <taxon>Embryophyta</taxon>
        <taxon>Tracheophyta</taxon>
        <taxon>Spermatophyta</taxon>
        <taxon>Magnoliopsida</taxon>
        <taxon>eudicotyledons</taxon>
        <taxon>Gunneridae</taxon>
        <taxon>Pentapetalae</taxon>
        <taxon>Caryophyllales</taxon>
        <taxon>Nepenthaceae</taxon>
        <taxon>Nepenthes</taxon>
    </lineage>
</organism>
<feature type="region of interest" description="Disordered" evidence="1">
    <location>
        <begin position="90"/>
        <end position="122"/>
    </location>
</feature>
<gene>
    <name evidence="3" type="ORF">Nepgr_008681</name>
</gene>
<dbReference type="Pfam" id="PF02201">
    <property type="entry name" value="SWIB"/>
    <property type="match status" value="1"/>
</dbReference>
<evidence type="ECO:0000313" key="3">
    <source>
        <dbReference type="EMBL" id="GMH06841.1"/>
    </source>
</evidence>
<dbReference type="Proteomes" id="UP001279734">
    <property type="component" value="Unassembled WGS sequence"/>
</dbReference>
<dbReference type="AlphaFoldDB" id="A0AAD3XJP3"/>
<keyword evidence="4" id="KW-1185">Reference proteome</keyword>
<sequence length="532" mass="59644">MSVNNNHQPKNIKASSSIGNNGMINPNLSSNFSTPSQPQGHPQIGVSYQGQFHLAQAQTQAIAQAQSKAVHVLQSQGLLLNHSQNLGVGSLGTPSPPISTAGNVNAKRLPQKPPLRPPGPPATNIISPLKSVMELTPAAQRKKQKLPEKQLHYRVASLLPESALYTQLLEFESRVDAALTRKKIDIQEALRNPPCVQKTLRIYIFNTFANQTKTTLKKLNAEPPTWTLKIIGRIMEEGVDPELAAVMKPNPMFPKFSAFFKRVTITLEKMLYPDNHLIVWDNSRTSAHHEGFEVKRKGDKEFTATIRLEMNYVPEKFKLSAALMEVLGIEVDTRPRIIAAIWHYVKARKLQNQNDPSYFNCDPPLWKVFGVEMMKFTMVSQKISPHLSPPQPIQLEHNIKLSGSTPAGDACYDVLVDIPFPIQRELNMLLANTEKNKEMDACDEAICAAIRKIHEHHKRRAFFIGFSQSPVEFINTLIESQSRDLKLVSGEPCHNAERERPSDFFNQPWVEDAVIRYLTRKPAAGTVAPEST</sequence>
<proteinExistence type="predicted"/>
<evidence type="ECO:0000256" key="1">
    <source>
        <dbReference type="SAM" id="MobiDB-lite"/>
    </source>
</evidence>
<dbReference type="SUPFAM" id="SSF47592">
    <property type="entry name" value="SWIB/MDM2 domain"/>
    <property type="match status" value="1"/>
</dbReference>
<dbReference type="InterPro" id="IPR036885">
    <property type="entry name" value="SWIB_MDM2_dom_sf"/>
</dbReference>
<evidence type="ECO:0000313" key="4">
    <source>
        <dbReference type="Proteomes" id="UP001279734"/>
    </source>
</evidence>
<feature type="region of interest" description="Disordered" evidence="1">
    <location>
        <begin position="1"/>
        <end position="45"/>
    </location>
</feature>
<reference evidence="3" key="1">
    <citation type="submission" date="2023-05" db="EMBL/GenBank/DDBJ databases">
        <title>Nepenthes gracilis genome sequencing.</title>
        <authorList>
            <person name="Fukushima K."/>
        </authorList>
    </citation>
    <scope>NUCLEOTIDE SEQUENCE</scope>
    <source>
        <strain evidence="3">SING2019-196</strain>
    </source>
</reference>